<accession>A0ABW6K8A4</accession>
<dbReference type="PANTHER" id="PTHR11079:SF202">
    <property type="entry name" value="TRNA-SPECIFIC ADENOSINE DEAMINASE"/>
    <property type="match status" value="1"/>
</dbReference>
<comment type="function">
    <text evidence="8">Catalyzes the deamination of adenosine to inosine at the wobble position 34 of tRNA(Arg2).</text>
</comment>
<dbReference type="Proteomes" id="UP001601058">
    <property type="component" value="Unassembled WGS sequence"/>
</dbReference>
<keyword evidence="6 8" id="KW-0862">Zinc</keyword>
<comment type="caution">
    <text evidence="10">The sequence shown here is derived from an EMBL/GenBank/DDBJ whole genome shotgun (WGS) entry which is preliminary data.</text>
</comment>
<dbReference type="InterPro" id="IPR028883">
    <property type="entry name" value="tRNA_aden_deaminase"/>
</dbReference>
<evidence type="ECO:0000256" key="2">
    <source>
        <dbReference type="ARBA" id="ARBA00011738"/>
    </source>
</evidence>
<protein>
    <recommendedName>
        <fullName evidence="8">tRNA-specific adenosine deaminase</fullName>
        <ecNumber evidence="8">3.5.4.33</ecNumber>
    </recommendedName>
</protein>
<dbReference type="CDD" id="cd01285">
    <property type="entry name" value="nucleoside_deaminase"/>
    <property type="match status" value="1"/>
</dbReference>
<dbReference type="InterPro" id="IPR058535">
    <property type="entry name" value="MafB19-deam"/>
</dbReference>
<proteinExistence type="inferred from homology"/>
<keyword evidence="3 8" id="KW-0819">tRNA processing</keyword>
<dbReference type="Gene3D" id="3.40.140.10">
    <property type="entry name" value="Cytidine Deaminase, domain 2"/>
    <property type="match status" value="1"/>
</dbReference>
<evidence type="ECO:0000256" key="6">
    <source>
        <dbReference type="ARBA" id="ARBA00022833"/>
    </source>
</evidence>
<dbReference type="InterPro" id="IPR016193">
    <property type="entry name" value="Cytidine_deaminase-like"/>
</dbReference>
<evidence type="ECO:0000256" key="8">
    <source>
        <dbReference type="HAMAP-Rule" id="MF_00972"/>
    </source>
</evidence>
<evidence type="ECO:0000256" key="7">
    <source>
        <dbReference type="ARBA" id="ARBA00048045"/>
    </source>
</evidence>
<evidence type="ECO:0000256" key="3">
    <source>
        <dbReference type="ARBA" id="ARBA00022694"/>
    </source>
</evidence>
<comment type="cofactor">
    <cofactor evidence="8">
        <name>Zn(2+)</name>
        <dbReference type="ChEBI" id="CHEBI:29105"/>
    </cofactor>
    <text evidence="8">Binds 1 zinc ion per subunit.</text>
</comment>
<organism evidence="10 11">
    <name type="scientific">Cytobacillus mangrovibacter</name>
    <dbReference type="NCBI Taxonomy" id="3299024"/>
    <lineage>
        <taxon>Bacteria</taxon>
        <taxon>Bacillati</taxon>
        <taxon>Bacillota</taxon>
        <taxon>Bacilli</taxon>
        <taxon>Bacillales</taxon>
        <taxon>Bacillaceae</taxon>
        <taxon>Cytobacillus</taxon>
    </lineage>
</organism>
<dbReference type="EC" id="3.5.4.33" evidence="8"/>
<evidence type="ECO:0000256" key="5">
    <source>
        <dbReference type="ARBA" id="ARBA00022801"/>
    </source>
</evidence>
<dbReference type="PANTHER" id="PTHR11079">
    <property type="entry name" value="CYTOSINE DEAMINASE FAMILY MEMBER"/>
    <property type="match status" value="1"/>
</dbReference>
<name>A0ABW6K8A4_9BACI</name>
<evidence type="ECO:0000256" key="4">
    <source>
        <dbReference type="ARBA" id="ARBA00022723"/>
    </source>
</evidence>
<feature type="binding site" evidence="8">
    <location>
        <position position="57"/>
    </location>
    <ligand>
        <name>Zn(2+)</name>
        <dbReference type="ChEBI" id="CHEBI:29105"/>
        <note>catalytic</note>
    </ligand>
</feature>
<keyword evidence="4 8" id="KW-0479">Metal-binding</keyword>
<dbReference type="EMBL" id="JBIACJ010000025">
    <property type="protein sequence ID" value="MFE8698972.1"/>
    <property type="molecule type" value="Genomic_DNA"/>
</dbReference>
<dbReference type="HAMAP" id="MF_00972">
    <property type="entry name" value="tRNA_aden_deaminase"/>
    <property type="match status" value="1"/>
</dbReference>
<feature type="domain" description="CMP/dCMP-type deaminase" evidence="9">
    <location>
        <begin position="6"/>
        <end position="124"/>
    </location>
</feature>
<dbReference type="SUPFAM" id="SSF53927">
    <property type="entry name" value="Cytidine deaminase-like"/>
    <property type="match status" value="1"/>
</dbReference>
<comment type="catalytic activity">
    <reaction evidence="7 8">
        <text>adenosine(34) in tRNA + H2O + H(+) = inosine(34) in tRNA + NH4(+)</text>
        <dbReference type="Rhea" id="RHEA:43168"/>
        <dbReference type="Rhea" id="RHEA-COMP:10373"/>
        <dbReference type="Rhea" id="RHEA-COMP:10374"/>
        <dbReference type="ChEBI" id="CHEBI:15377"/>
        <dbReference type="ChEBI" id="CHEBI:15378"/>
        <dbReference type="ChEBI" id="CHEBI:28938"/>
        <dbReference type="ChEBI" id="CHEBI:74411"/>
        <dbReference type="ChEBI" id="CHEBI:82852"/>
        <dbReference type="EC" id="3.5.4.33"/>
    </reaction>
</comment>
<dbReference type="GO" id="GO:0052717">
    <property type="term" value="F:tRNA-specific adenosine-34 deaminase activity"/>
    <property type="evidence" value="ECO:0007669"/>
    <property type="project" value="UniProtKB-EC"/>
</dbReference>
<feature type="binding site" evidence="8">
    <location>
        <position position="87"/>
    </location>
    <ligand>
        <name>Zn(2+)</name>
        <dbReference type="ChEBI" id="CHEBI:29105"/>
        <note>catalytic</note>
    </ligand>
</feature>
<gene>
    <name evidence="8 10" type="primary">tadA</name>
    <name evidence="10" type="ORF">ACFYKT_22140</name>
</gene>
<dbReference type="PROSITE" id="PS00903">
    <property type="entry name" value="CYT_DCMP_DEAMINASES_1"/>
    <property type="match status" value="1"/>
</dbReference>
<dbReference type="InterPro" id="IPR016192">
    <property type="entry name" value="APOBEC/CMP_deaminase_Zn-bd"/>
</dbReference>
<reference evidence="10 11" key="1">
    <citation type="submission" date="2024-08" db="EMBL/GenBank/DDBJ databases">
        <title>Two novel Cytobacillus novel species.</title>
        <authorList>
            <person name="Liu G."/>
        </authorList>
    </citation>
    <scope>NUCLEOTIDE SEQUENCE [LARGE SCALE GENOMIC DNA]</scope>
    <source>
        <strain evidence="10 11">FJAT-53684</strain>
    </source>
</reference>
<dbReference type="Pfam" id="PF14437">
    <property type="entry name" value="MafB19-deam"/>
    <property type="match status" value="1"/>
</dbReference>
<sequence>MVLNENEDEMYMFEAIKEAKKAEELQEVPIGAVIVLNGEIIARAHNLRESNQNAIAHAELLAIDQACAALGTWRLEEAVLYVTLEPCPMCAGAIMLSRVKKVVYGAGDPKGGCAGTLMNLLQDDRFNHRSEVKSGVLADECGALLSSFFRGLRERKKVEKKQRKRQLEIDAGIDSE</sequence>
<keyword evidence="5 8" id="KW-0378">Hydrolase</keyword>
<dbReference type="NCBIfam" id="NF008113">
    <property type="entry name" value="PRK10860.1"/>
    <property type="match status" value="1"/>
</dbReference>
<feature type="binding site" evidence="8">
    <location>
        <position position="90"/>
    </location>
    <ligand>
        <name>Zn(2+)</name>
        <dbReference type="ChEBI" id="CHEBI:29105"/>
        <note>catalytic</note>
    </ligand>
</feature>
<evidence type="ECO:0000313" key="10">
    <source>
        <dbReference type="EMBL" id="MFE8698972.1"/>
    </source>
</evidence>
<feature type="active site" description="Proton donor" evidence="8">
    <location>
        <position position="59"/>
    </location>
</feature>
<dbReference type="InterPro" id="IPR002125">
    <property type="entry name" value="CMP_dCMP_dom"/>
</dbReference>
<evidence type="ECO:0000313" key="11">
    <source>
        <dbReference type="Proteomes" id="UP001601058"/>
    </source>
</evidence>
<comment type="subunit">
    <text evidence="2 8">Homodimer.</text>
</comment>
<keyword evidence="11" id="KW-1185">Reference proteome</keyword>
<evidence type="ECO:0000259" key="9">
    <source>
        <dbReference type="PROSITE" id="PS51747"/>
    </source>
</evidence>
<dbReference type="RefSeq" id="WP_389224329.1">
    <property type="nucleotide sequence ID" value="NZ_JBIACJ010000025.1"/>
</dbReference>
<dbReference type="PROSITE" id="PS51747">
    <property type="entry name" value="CYT_DCMP_DEAMINASES_2"/>
    <property type="match status" value="1"/>
</dbReference>
<evidence type="ECO:0000256" key="1">
    <source>
        <dbReference type="ARBA" id="ARBA00010669"/>
    </source>
</evidence>
<comment type="similarity">
    <text evidence="1">Belongs to the cytidine and deoxycytidylate deaminase family. ADAT2 subfamily.</text>
</comment>